<accession>A0A8J2KVF0</accession>
<gene>
    <name evidence="1" type="ORF">AFUS01_LOCUS30896</name>
</gene>
<dbReference type="EMBL" id="CAJVCH010480617">
    <property type="protein sequence ID" value="CAG7820506.1"/>
    <property type="molecule type" value="Genomic_DNA"/>
</dbReference>
<dbReference type="AlphaFoldDB" id="A0A8J2KVF0"/>
<name>A0A8J2KVF0_9HEXA</name>
<evidence type="ECO:0000313" key="2">
    <source>
        <dbReference type="Proteomes" id="UP000708208"/>
    </source>
</evidence>
<protein>
    <submittedName>
        <fullName evidence="1">Uncharacterized protein</fullName>
    </submittedName>
</protein>
<dbReference type="OrthoDB" id="449062at2759"/>
<comment type="caution">
    <text evidence="1">The sequence shown here is derived from an EMBL/GenBank/DDBJ whole genome shotgun (WGS) entry which is preliminary data.</text>
</comment>
<reference evidence="1" key="1">
    <citation type="submission" date="2021-06" db="EMBL/GenBank/DDBJ databases">
        <authorList>
            <person name="Hodson N. C."/>
            <person name="Mongue J. A."/>
            <person name="Jaron S. K."/>
        </authorList>
    </citation>
    <scope>NUCLEOTIDE SEQUENCE</scope>
</reference>
<evidence type="ECO:0000313" key="1">
    <source>
        <dbReference type="EMBL" id="CAG7820506.1"/>
    </source>
</evidence>
<sequence length="178" mass="20460">MATDLLFELKTLIDQEIPPYPSLHDVTSLLERFARAVKEGGSEIRREVNELEAYETIVKIWTLYCETGEFEVRDLSPEAEQVRLSTLEALYSITAGYPDLMDPRGFVMITQAIDTRVPEHTQMMALRVIRNICTKSEENRDILASFFEMIPPLVDILRQNSPSSEFIHEVFFPNLTCT</sequence>
<proteinExistence type="predicted"/>
<keyword evidence="2" id="KW-1185">Reference proteome</keyword>
<dbReference type="Proteomes" id="UP000708208">
    <property type="component" value="Unassembled WGS sequence"/>
</dbReference>
<organism evidence="1 2">
    <name type="scientific">Allacma fusca</name>
    <dbReference type="NCBI Taxonomy" id="39272"/>
    <lineage>
        <taxon>Eukaryota</taxon>
        <taxon>Metazoa</taxon>
        <taxon>Ecdysozoa</taxon>
        <taxon>Arthropoda</taxon>
        <taxon>Hexapoda</taxon>
        <taxon>Collembola</taxon>
        <taxon>Symphypleona</taxon>
        <taxon>Sminthuridae</taxon>
        <taxon>Allacma</taxon>
    </lineage>
</organism>